<reference evidence="1 2" key="1">
    <citation type="submission" date="2018-06" db="EMBL/GenBank/DDBJ databases">
        <authorList>
            <consortium name="Pathogen Informatics"/>
            <person name="Doyle S."/>
        </authorList>
    </citation>
    <scope>NUCLEOTIDE SEQUENCE [LARGE SCALE GENOMIC DNA]</scope>
    <source>
        <strain evidence="1 2">NCTC11085</strain>
    </source>
</reference>
<accession>A0A2X3UZ98</accession>
<dbReference type="AlphaFoldDB" id="A0A2X3UZ98"/>
<dbReference type="Proteomes" id="UP000249623">
    <property type="component" value="Chromosome 1"/>
</dbReference>
<dbReference type="EMBL" id="LS483346">
    <property type="protein sequence ID" value="SQF34284.1"/>
    <property type="molecule type" value="Genomic_DNA"/>
</dbReference>
<protein>
    <submittedName>
        <fullName evidence="1">Uncharacterized protein</fullName>
    </submittedName>
</protein>
<sequence length="36" mass="4242">MLQFYLPHHCQEGKIVKHWDSIQEVIADTPSGRTIY</sequence>
<organism evidence="1 2">
    <name type="scientific">Streptococcus sanguinis</name>
    <dbReference type="NCBI Taxonomy" id="1305"/>
    <lineage>
        <taxon>Bacteria</taxon>
        <taxon>Bacillati</taxon>
        <taxon>Bacillota</taxon>
        <taxon>Bacilli</taxon>
        <taxon>Lactobacillales</taxon>
        <taxon>Streptococcaceae</taxon>
        <taxon>Streptococcus</taxon>
    </lineage>
</organism>
<evidence type="ECO:0000313" key="2">
    <source>
        <dbReference type="Proteomes" id="UP000249623"/>
    </source>
</evidence>
<evidence type="ECO:0000313" key="1">
    <source>
        <dbReference type="EMBL" id="SQF34284.1"/>
    </source>
</evidence>
<name>A0A2X3UZ98_STRSA</name>
<gene>
    <name evidence="1" type="ORF">NCTC11085_00761</name>
</gene>
<proteinExistence type="predicted"/>